<feature type="transmembrane region" description="Helical" evidence="2">
    <location>
        <begin position="74"/>
        <end position="97"/>
    </location>
</feature>
<dbReference type="Proteomes" id="UP000001402">
    <property type="component" value="Chromosome"/>
</dbReference>
<feature type="transmembrane region" description="Helical" evidence="2">
    <location>
        <begin position="44"/>
        <end position="62"/>
    </location>
</feature>
<dbReference type="AlphaFoldDB" id="E6VGH9"/>
<evidence type="ECO:0000256" key="1">
    <source>
        <dbReference type="SAM" id="MobiDB-lite"/>
    </source>
</evidence>
<dbReference type="HOGENOM" id="CLU_175585_0_0_5"/>
<feature type="region of interest" description="Disordered" evidence="1">
    <location>
        <begin position="1"/>
        <end position="26"/>
    </location>
</feature>
<keyword evidence="2" id="KW-1133">Transmembrane helix</keyword>
<proteinExistence type="predicted"/>
<sequence length="107" mass="11398">MTTTPPDSVPNTPASGKPTPERGPDKHVEARMARIEAAVQRMQMFVVMAVGVAAILWCLDVATQLMPFPPSAAWYYGGQAVAALIGMGIAYAVAKLIGYPLEVLKRA</sequence>
<dbReference type="STRING" id="652103.Rpdx1_1392"/>
<feature type="compositionally biased region" description="Polar residues" evidence="1">
    <location>
        <begin position="1"/>
        <end position="14"/>
    </location>
</feature>
<dbReference type="BioCyc" id="RPAL652103:RPDX1_RS06870-MONOMER"/>
<name>E6VGH9_RHOPX</name>
<keyword evidence="2" id="KW-0812">Transmembrane</keyword>
<organism evidence="3 4">
    <name type="scientific">Rhodopseudomonas palustris (strain DX-1)</name>
    <dbReference type="NCBI Taxonomy" id="652103"/>
    <lineage>
        <taxon>Bacteria</taxon>
        <taxon>Pseudomonadati</taxon>
        <taxon>Pseudomonadota</taxon>
        <taxon>Alphaproteobacteria</taxon>
        <taxon>Hyphomicrobiales</taxon>
        <taxon>Nitrobacteraceae</taxon>
        <taxon>Rhodopseudomonas</taxon>
    </lineage>
</organism>
<gene>
    <name evidence="3" type="ordered locus">Rpdx1_1392</name>
</gene>
<reference evidence="3" key="1">
    <citation type="submission" date="2010-12" db="EMBL/GenBank/DDBJ databases">
        <title>Complete sequence of Rhodopseudomonas palustris DX-1.</title>
        <authorList>
            <consortium name="US DOE Joint Genome Institute"/>
            <person name="Lucas S."/>
            <person name="Copeland A."/>
            <person name="Lapidus A."/>
            <person name="Cheng J.-F."/>
            <person name="Goodwin L."/>
            <person name="Pitluck S."/>
            <person name="Misra M."/>
            <person name="Chertkov O."/>
            <person name="Detter J.C."/>
            <person name="Han C."/>
            <person name="Tapia R."/>
            <person name="Land M."/>
            <person name="Hauser L."/>
            <person name="Kyrpides N."/>
            <person name="Ivanova N."/>
            <person name="Ovchinnikova G."/>
            <person name="Logan B."/>
            <person name="Oda Y."/>
            <person name="Harwood C."/>
            <person name="Woyke T."/>
        </authorList>
    </citation>
    <scope>NUCLEOTIDE SEQUENCE [LARGE SCALE GENOMIC DNA]</scope>
    <source>
        <strain evidence="3">DX-1</strain>
    </source>
</reference>
<evidence type="ECO:0000313" key="4">
    <source>
        <dbReference type="Proteomes" id="UP000001402"/>
    </source>
</evidence>
<dbReference type="OrthoDB" id="8140148at2"/>
<evidence type="ECO:0000313" key="3">
    <source>
        <dbReference type="EMBL" id="ADU43015.1"/>
    </source>
</evidence>
<protein>
    <submittedName>
        <fullName evidence="3">Uncharacterized protein</fullName>
    </submittedName>
</protein>
<accession>E6VGH9</accession>
<keyword evidence="2" id="KW-0472">Membrane</keyword>
<dbReference type="EMBL" id="CP002418">
    <property type="protein sequence ID" value="ADU43015.1"/>
    <property type="molecule type" value="Genomic_DNA"/>
</dbReference>
<evidence type="ECO:0000256" key="2">
    <source>
        <dbReference type="SAM" id="Phobius"/>
    </source>
</evidence>
<dbReference type="KEGG" id="rpx:Rpdx1_1392"/>